<accession>A0A6C1DTS7</accession>
<dbReference type="GO" id="GO:0032991">
    <property type="term" value="C:protein-containing complex"/>
    <property type="evidence" value="ECO:0007669"/>
    <property type="project" value="UniProtKB-ARBA"/>
</dbReference>
<name>A0A6C1DTS7_SACPS</name>
<dbReference type="PROSITE" id="PS51489">
    <property type="entry name" value="BUB1_N"/>
    <property type="match status" value="1"/>
</dbReference>
<dbReference type="GO" id="GO:0051754">
    <property type="term" value="P:meiotic sister chromatid cohesion, centromeric"/>
    <property type="evidence" value="ECO:0007669"/>
    <property type="project" value="TreeGrafter"/>
</dbReference>
<feature type="compositionally biased region" description="Basic and acidic residues" evidence="1">
    <location>
        <begin position="413"/>
        <end position="422"/>
    </location>
</feature>
<dbReference type="AlphaFoldDB" id="A0A6C1DTS7"/>
<feature type="compositionally biased region" description="Low complexity" evidence="1">
    <location>
        <begin position="505"/>
        <end position="515"/>
    </location>
</feature>
<dbReference type="InterPro" id="IPR012572">
    <property type="entry name" value="Mad3/Bub1_II"/>
</dbReference>
<dbReference type="Pfam" id="PF08311">
    <property type="entry name" value="Mad3_BUB1_I"/>
    <property type="match status" value="1"/>
</dbReference>
<feature type="region of interest" description="Disordered" evidence="1">
    <location>
        <begin position="398"/>
        <end position="515"/>
    </location>
</feature>
<keyword evidence="4" id="KW-1185">Reference proteome</keyword>
<dbReference type="Proteomes" id="UP000501346">
    <property type="component" value="Chromosome ScX-SeX"/>
</dbReference>
<dbReference type="FunFam" id="1.20.58.2070:FF:000001">
    <property type="entry name" value="Spindle checkpoint complex subunit"/>
    <property type="match status" value="1"/>
</dbReference>
<gene>
    <name evidence="3" type="primary">MAD3_1</name>
    <name evidence="3" type="ORF">GRS66_002776</name>
</gene>
<dbReference type="Pfam" id="PF08171">
    <property type="entry name" value="Mad3_BUB1_II"/>
    <property type="match status" value="1"/>
</dbReference>
<evidence type="ECO:0000259" key="2">
    <source>
        <dbReference type="PROSITE" id="PS51489"/>
    </source>
</evidence>
<dbReference type="InterPro" id="IPR013212">
    <property type="entry name" value="Mad3/Bub1_I"/>
</dbReference>
<dbReference type="Gene3D" id="1.20.58.2070">
    <property type="match status" value="1"/>
</dbReference>
<proteinExistence type="predicted"/>
<dbReference type="InterPro" id="IPR015661">
    <property type="entry name" value="Bub1/Mad3"/>
</dbReference>
<dbReference type="PANTHER" id="PTHR14030:SF4">
    <property type="entry name" value="BUB1 KINASE, ISOFORM A-RELATED"/>
    <property type="match status" value="1"/>
</dbReference>
<organism evidence="3 4">
    <name type="scientific">Saccharomyces pastorianus</name>
    <name type="common">Lager yeast</name>
    <name type="synonym">Saccharomyces cerevisiae x Saccharomyces eubayanus</name>
    <dbReference type="NCBI Taxonomy" id="27292"/>
    <lineage>
        <taxon>Eukaryota</taxon>
        <taxon>Fungi</taxon>
        <taxon>Dikarya</taxon>
        <taxon>Ascomycota</taxon>
        <taxon>Saccharomycotina</taxon>
        <taxon>Saccharomycetes</taxon>
        <taxon>Saccharomycetales</taxon>
        <taxon>Saccharomycetaceae</taxon>
        <taxon>Saccharomyces</taxon>
    </lineage>
</organism>
<dbReference type="GO" id="GO:0007094">
    <property type="term" value="P:mitotic spindle assembly checkpoint signaling"/>
    <property type="evidence" value="ECO:0007669"/>
    <property type="project" value="InterPro"/>
</dbReference>
<dbReference type="PANTHER" id="PTHR14030">
    <property type="entry name" value="MITOTIC CHECKPOINT SERINE/THREONINE-PROTEIN KINASE BUB1"/>
    <property type="match status" value="1"/>
</dbReference>
<protein>
    <submittedName>
        <fullName evidence="3">Mitotic spindle checkpoint component mad3</fullName>
    </submittedName>
</protein>
<dbReference type="SMART" id="SM00777">
    <property type="entry name" value="Mad3_BUB1_I"/>
    <property type="match status" value="1"/>
</dbReference>
<dbReference type="EMBL" id="CP048991">
    <property type="protein sequence ID" value="QID80448.1"/>
    <property type="molecule type" value="Genomic_DNA"/>
</dbReference>
<sequence length="515" mass="59470">MKAYAKKRISYMPSSPSQNVINFEEIETQKENILPLKEGRSAAALSKAIHQPLVEINQVKSSFEQRLIDELPALSDPITLYLEYIKWLNNAYPQGGNSKQSGMLTLLERCLSHLKDLERYRNDVRFLKIWFWYIELFTRNSFMESRDIFMYMLRNGIGSELASFYEEFTNLLIQKEKFQYAVKILQLGIKNKARPNKVLEDRLNHLLRELGENNIQLGNETSMDSLESTVLGKTRSEFVNRLELANQNGTSSDVNLTKNNVFVDGEESDVELFETPNRGVYRDGWENFDLKAERNKENNLRISVLEANTNLGELKQHEMSSQKKRPYDEKLPIFRDSIGRSDPVYQMINTKDQKPEKIDCNFKLIYCEDEESKGGRLEFSLEEVLAISRNVYKRVRTNRKHPREADLGQEESANQKEAEAQSKRPKISRKALVSKSLTPSNQGRMFSGEEYINCPMTPKGRSTETSDIISAVKPRQLTPILEMRESNSFSQSKNSEIISDDDKSSSSFISYPPQR</sequence>
<dbReference type="OrthoDB" id="248495at2759"/>
<feature type="compositionally biased region" description="Polar residues" evidence="1">
    <location>
        <begin position="435"/>
        <end position="444"/>
    </location>
</feature>
<dbReference type="GO" id="GO:0005634">
    <property type="term" value="C:nucleus"/>
    <property type="evidence" value="ECO:0007669"/>
    <property type="project" value="TreeGrafter"/>
</dbReference>
<evidence type="ECO:0000256" key="1">
    <source>
        <dbReference type="SAM" id="MobiDB-lite"/>
    </source>
</evidence>
<dbReference type="Gene3D" id="6.20.50.40">
    <property type="match status" value="1"/>
</dbReference>
<dbReference type="Gene3D" id="1.25.40.930">
    <property type="match status" value="1"/>
</dbReference>
<feature type="domain" description="BUB1 N-terminal" evidence="2">
    <location>
        <begin position="67"/>
        <end position="228"/>
    </location>
</feature>
<evidence type="ECO:0000313" key="4">
    <source>
        <dbReference type="Proteomes" id="UP000501346"/>
    </source>
</evidence>
<reference evidence="3 4" key="1">
    <citation type="journal article" date="2019" name="BMC Genomics">
        <title>Chromosome level assembly and comparative genome analysis confirm lager-brewing yeasts originated from a single hybridization.</title>
        <authorList>
            <person name="Salazar A.N."/>
            <person name="Gorter de Vries A.R."/>
            <person name="van den Broek M."/>
            <person name="Brouwers N."/>
            <person name="de la Torre Cortes P."/>
            <person name="Kuijpers N.G.A."/>
            <person name="Daran J.G."/>
            <person name="Abeel T."/>
        </authorList>
    </citation>
    <scope>NUCLEOTIDE SEQUENCE [LARGE SCALE GENOMIC DNA]</scope>
    <source>
        <strain evidence="3 4">CBS 1483</strain>
    </source>
</reference>
<evidence type="ECO:0000313" key="3">
    <source>
        <dbReference type="EMBL" id="QID80448.1"/>
    </source>
</evidence>